<feature type="transmembrane region" description="Helical" evidence="9">
    <location>
        <begin position="20"/>
        <end position="38"/>
    </location>
</feature>
<dbReference type="Pfam" id="PF14798">
    <property type="entry name" value="Ca_hom_mod"/>
    <property type="match status" value="1"/>
</dbReference>
<evidence type="ECO:0000256" key="4">
    <source>
        <dbReference type="ARBA" id="ARBA00022692"/>
    </source>
</evidence>
<comment type="similarity">
    <text evidence="2">Belongs to the CALHM family.</text>
</comment>
<dbReference type="Proteomes" id="UP001176940">
    <property type="component" value="Unassembled WGS sequence"/>
</dbReference>
<evidence type="ECO:0000256" key="2">
    <source>
        <dbReference type="ARBA" id="ARBA00008497"/>
    </source>
</evidence>
<gene>
    <name evidence="10" type="ORF">RIMI_LOCUS17549689</name>
</gene>
<accession>A0ABN9MAM1</accession>
<reference evidence="10" key="1">
    <citation type="submission" date="2023-07" db="EMBL/GenBank/DDBJ databases">
        <authorList>
            <person name="Stuckert A."/>
        </authorList>
    </citation>
    <scope>NUCLEOTIDE SEQUENCE</scope>
</reference>
<comment type="subcellular location">
    <subcellularLocation>
        <location evidence="1">Membrane</location>
        <topology evidence="1">Multi-pass membrane protein</topology>
    </subcellularLocation>
</comment>
<comment type="caution">
    <text evidence="10">The sequence shown here is derived from an EMBL/GenBank/DDBJ whole genome shotgun (WGS) entry which is preliminary data.</text>
</comment>
<dbReference type="InterPro" id="IPR029569">
    <property type="entry name" value="CALHM"/>
</dbReference>
<sequence>IIMERVMKYLKSGAEAKLNIVCGAVLLTSMVVFKAYEFKCPCVPGFNKPYSLMVLLAPPMIFFFVGVLVSQYCESLTIEYSRPEGSRAKNKKVLRQMFIAMMIRALAPPIVWILVCFLDGKLLVCGFSETLDPDQFGGFDDFPEYDTSVLLAKVPCKNFDLLRQSSTRKAISRFLKFLSQGIGYIAVLALILLGAIARCVLPLFATHETLQVRYWNKYSDMEEKCFEEMCIMHNHKVAEKCVKNYFEKTRKEKEEEEAYHNRRKFSDAQVDTLVFVHQWYQCRPPILGGDIPDNES</sequence>
<evidence type="ECO:0000256" key="7">
    <source>
        <dbReference type="ARBA" id="ARBA00023136"/>
    </source>
</evidence>
<keyword evidence="4 9" id="KW-0812">Transmembrane</keyword>
<keyword evidence="6" id="KW-0406">Ion transport</keyword>
<feature type="non-terminal residue" evidence="10">
    <location>
        <position position="1"/>
    </location>
</feature>
<evidence type="ECO:0000256" key="9">
    <source>
        <dbReference type="SAM" id="Phobius"/>
    </source>
</evidence>
<dbReference type="EMBL" id="CAUEEQ010051477">
    <property type="protein sequence ID" value="CAJ0961065.1"/>
    <property type="molecule type" value="Genomic_DNA"/>
</dbReference>
<evidence type="ECO:0000256" key="8">
    <source>
        <dbReference type="ARBA" id="ARBA00023303"/>
    </source>
</evidence>
<dbReference type="PANTHER" id="PTHR32261">
    <property type="entry name" value="CALCIUM HOMEOSTASIS MODULATOR PROTEIN"/>
    <property type="match status" value="1"/>
</dbReference>
<evidence type="ECO:0000313" key="11">
    <source>
        <dbReference type="Proteomes" id="UP001176940"/>
    </source>
</evidence>
<evidence type="ECO:0008006" key="12">
    <source>
        <dbReference type="Google" id="ProtNLM"/>
    </source>
</evidence>
<keyword evidence="7 9" id="KW-0472">Membrane</keyword>
<keyword evidence="8" id="KW-0407">Ion channel</keyword>
<organism evidence="10 11">
    <name type="scientific">Ranitomeya imitator</name>
    <name type="common">mimic poison frog</name>
    <dbReference type="NCBI Taxonomy" id="111125"/>
    <lineage>
        <taxon>Eukaryota</taxon>
        <taxon>Metazoa</taxon>
        <taxon>Chordata</taxon>
        <taxon>Craniata</taxon>
        <taxon>Vertebrata</taxon>
        <taxon>Euteleostomi</taxon>
        <taxon>Amphibia</taxon>
        <taxon>Batrachia</taxon>
        <taxon>Anura</taxon>
        <taxon>Neobatrachia</taxon>
        <taxon>Hyloidea</taxon>
        <taxon>Dendrobatidae</taxon>
        <taxon>Dendrobatinae</taxon>
        <taxon>Ranitomeya</taxon>
    </lineage>
</organism>
<feature type="transmembrane region" description="Helical" evidence="9">
    <location>
        <begin position="182"/>
        <end position="205"/>
    </location>
</feature>
<evidence type="ECO:0000256" key="6">
    <source>
        <dbReference type="ARBA" id="ARBA00023065"/>
    </source>
</evidence>
<proteinExistence type="inferred from homology"/>
<protein>
    <recommendedName>
        <fullName evidence="12">Calcium homeostasis modulator 3</fullName>
    </recommendedName>
</protein>
<feature type="transmembrane region" description="Helical" evidence="9">
    <location>
        <begin position="93"/>
        <end position="115"/>
    </location>
</feature>
<evidence type="ECO:0000256" key="3">
    <source>
        <dbReference type="ARBA" id="ARBA00022448"/>
    </source>
</evidence>
<keyword evidence="11" id="KW-1185">Reference proteome</keyword>
<feature type="transmembrane region" description="Helical" evidence="9">
    <location>
        <begin position="50"/>
        <end position="72"/>
    </location>
</feature>
<keyword evidence="3" id="KW-0813">Transport</keyword>
<name>A0ABN9MAM1_9NEOB</name>
<evidence type="ECO:0000256" key="5">
    <source>
        <dbReference type="ARBA" id="ARBA00022989"/>
    </source>
</evidence>
<evidence type="ECO:0000313" key="10">
    <source>
        <dbReference type="EMBL" id="CAJ0961065.1"/>
    </source>
</evidence>
<dbReference type="PANTHER" id="PTHR32261:SF7">
    <property type="entry name" value="CALCIUM HOMEOSTASIS MODULATOR PROTEIN 3"/>
    <property type="match status" value="1"/>
</dbReference>
<evidence type="ECO:0000256" key="1">
    <source>
        <dbReference type="ARBA" id="ARBA00004141"/>
    </source>
</evidence>
<keyword evidence="5 9" id="KW-1133">Transmembrane helix</keyword>